<evidence type="ECO:0000313" key="1">
    <source>
        <dbReference type="EMBL" id="MDD9322372.1"/>
    </source>
</evidence>
<comment type="caution">
    <text evidence="1">The sequence shown here is derived from an EMBL/GenBank/DDBJ whole genome shotgun (WGS) entry which is preliminary data.</text>
</comment>
<reference evidence="1" key="1">
    <citation type="submission" date="2022-12" db="EMBL/GenBank/DDBJ databases">
        <title>Acinetobacter lactucae: Emerging opportunistic pathogenic species of genus Acinetobacter isolated from immunocompromised patients in clinical settings of India.</title>
        <authorList>
            <person name="Amar A.K."/>
            <person name="Sawant A.R."/>
            <person name="Meera M."/>
            <person name="Tomar A."/>
            <person name="Sistla S."/>
            <person name="Prashanth K."/>
        </authorList>
    </citation>
    <scope>NUCLEOTIDE SEQUENCE</scope>
    <source>
        <strain evidence="1">PKAL1828C</strain>
    </source>
</reference>
<proteinExistence type="predicted"/>
<evidence type="ECO:0000313" key="2">
    <source>
        <dbReference type="Proteomes" id="UP001150055"/>
    </source>
</evidence>
<feature type="non-terminal residue" evidence="1">
    <location>
        <position position="74"/>
    </location>
</feature>
<dbReference type="EMBL" id="JALNTG010000230">
    <property type="protein sequence ID" value="MDD9322372.1"/>
    <property type="molecule type" value="Genomic_DNA"/>
</dbReference>
<organism evidence="1 2">
    <name type="scientific">Acinetobacter lactucae</name>
    <dbReference type="NCBI Taxonomy" id="1785128"/>
    <lineage>
        <taxon>Bacteria</taxon>
        <taxon>Pseudomonadati</taxon>
        <taxon>Pseudomonadota</taxon>
        <taxon>Gammaproteobacteria</taxon>
        <taxon>Moraxellales</taxon>
        <taxon>Moraxellaceae</taxon>
        <taxon>Acinetobacter</taxon>
        <taxon>Acinetobacter calcoaceticus/baumannii complex</taxon>
    </lineage>
</organism>
<accession>A0AB35K3S3</accession>
<gene>
    <name evidence="1" type="ORF">M0O54_20110</name>
</gene>
<dbReference type="Proteomes" id="UP001150055">
    <property type="component" value="Unassembled WGS sequence"/>
</dbReference>
<dbReference type="AlphaFoldDB" id="A0AB35K3S3"/>
<protein>
    <submittedName>
        <fullName evidence="1">Uncharacterized protein</fullName>
    </submittedName>
</protein>
<sequence length="74" mass="8150">MQKIPHSNLIRLVVDTLCPCGNKKLAIQPQEVVYEGASSACKGRNPRDNLARRRPPKCISYHPEASTGTAWYGG</sequence>
<name>A0AB35K3S3_9GAMM</name>